<dbReference type="InterPro" id="IPR000253">
    <property type="entry name" value="FHA_dom"/>
</dbReference>
<dbReference type="STRING" id="1081104.A0A167QKE4"/>
<accession>A0A167QKE4</accession>
<proteinExistence type="predicted"/>
<dbReference type="Gene3D" id="2.60.200.20">
    <property type="match status" value="1"/>
</dbReference>
<dbReference type="EMBL" id="AZHB01000019">
    <property type="protein sequence ID" value="OAA57721.1"/>
    <property type="molecule type" value="Genomic_DNA"/>
</dbReference>
<evidence type="ECO:0000313" key="4">
    <source>
        <dbReference type="EMBL" id="OAA57721.1"/>
    </source>
</evidence>
<feature type="compositionally biased region" description="Acidic residues" evidence="1">
    <location>
        <begin position="160"/>
        <end position="186"/>
    </location>
</feature>
<evidence type="ECO:0000256" key="2">
    <source>
        <dbReference type="SAM" id="Phobius"/>
    </source>
</evidence>
<name>A0A167QKE4_CORFA</name>
<feature type="transmembrane region" description="Helical" evidence="2">
    <location>
        <begin position="458"/>
        <end position="477"/>
    </location>
</feature>
<dbReference type="PANTHER" id="PTHR15715">
    <property type="entry name" value="CENTROSOMAL PROTEIN OF 170 KDA"/>
    <property type="match status" value="1"/>
</dbReference>
<evidence type="ECO:0000259" key="3">
    <source>
        <dbReference type="PROSITE" id="PS50006"/>
    </source>
</evidence>
<dbReference type="PROSITE" id="PS50006">
    <property type="entry name" value="FHA_DOMAIN"/>
    <property type="match status" value="1"/>
</dbReference>
<dbReference type="Proteomes" id="UP000076744">
    <property type="component" value="Unassembled WGS sequence"/>
</dbReference>
<keyword evidence="2" id="KW-1133">Transmembrane helix</keyword>
<keyword evidence="2" id="KW-0812">Transmembrane</keyword>
<keyword evidence="5" id="KW-1185">Reference proteome</keyword>
<organism evidence="4 5">
    <name type="scientific">Cordyceps fumosorosea (strain ARSEF 2679)</name>
    <name type="common">Isaria fumosorosea</name>
    <dbReference type="NCBI Taxonomy" id="1081104"/>
    <lineage>
        <taxon>Eukaryota</taxon>
        <taxon>Fungi</taxon>
        <taxon>Dikarya</taxon>
        <taxon>Ascomycota</taxon>
        <taxon>Pezizomycotina</taxon>
        <taxon>Sordariomycetes</taxon>
        <taxon>Hypocreomycetidae</taxon>
        <taxon>Hypocreales</taxon>
        <taxon>Cordycipitaceae</taxon>
        <taxon>Cordyceps</taxon>
    </lineage>
</organism>
<dbReference type="Pfam" id="PF00498">
    <property type="entry name" value="FHA"/>
    <property type="match status" value="1"/>
</dbReference>
<feature type="region of interest" description="Disordered" evidence="1">
    <location>
        <begin position="148"/>
        <end position="186"/>
    </location>
</feature>
<sequence length="480" mass="52119">MPETLAEGEVLVTLSCIDPPPNLMYPRRRLLLSNKRNTARIGRASKRTSGLESRMYNGYINSPVISREHAELKFDSQSKTVFIRDIGSLHGTFHNDTKLQKDQFQAVRDGDSLKFGIYIDRGDQVFPQCATNVSLQFGQIAQHGAAEPSLPQPLVFQVPDESDSEDMDDLEDTDTDEVNSIDNDNYENDSVLRSGAAILAGNGLELEFRGFDASDAIDLTSEPDLVSEGNILSGSSISEDTDLPVHDADHTLGRIEPRDKMELRTLNARPVPPLRSAGFPRTAHDIFSLDGDVPGFYGPLSEDQHLDATSEIVPGTFDEKTWRELLTSGAEGMIYKDRVQTTLPPDNACVQTTSPPGDARVQTTSPPGDACVQTTSPPGDADVQDKAHTQSDQQEGLAPSNSPSRKRKAEQISDLSPVEAAESGTSNAVQSQDSQPRDMASNVDTTPPYKRIRTAAEYVGLMAIGGMAVMTALIATAPNF</sequence>
<dbReference type="SUPFAM" id="SSF49879">
    <property type="entry name" value="SMAD/FHA domain"/>
    <property type="match status" value="1"/>
</dbReference>
<feature type="compositionally biased region" description="Polar residues" evidence="1">
    <location>
        <begin position="390"/>
        <end position="403"/>
    </location>
</feature>
<dbReference type="InterPro" id="IPR008984">
    <property type="entry name" value="SMAD_FHA_dom_sf"/>
</dbReference>
<feature type="domain" description="FHA" evidence="3">
    <location>
        <begin position="39"/>
        <end position="99"/>
    </location>
</feature>
<keyword evidence="2" id="KW-0472">Membrane</keyword>
<feature type="compositionally biased region" description="Polar residues" evidence="1">
    <location>
        <begin position="423"/>
        <end position="434"/>
    </location>
</feature>
<protein>
    <submittedName>
        <fullName evidence="4">FHA domain protein</fullName>
    </submittedName>
</protein>
<feature type="region of interest" description="Disordered" evidence="1">
    <location>
        <begin position="344"/>
        <end position="448"/>
    </location>
</feature>
<dbReference type="SMART" id="SM00240">
    <property type="entry name" value="FHA"/>
    <property type="match status" value="1"/>
</dbReference>
<feature type="compositionally biased region" description="Polar residues" evidence="1">
    <location>
        <begin position="344"/>
        <end position="377"/>
    </location>
</feature>
<dbReference type="PANTHER" id="PTHR15715:SF37">
    <property type="entry name" value="LD47843P"/>
    <property type="match status" value="1"/>
</dbReference>
<dbReference type="GeneID" id="30023254"/>
<evidence type="ECO:0000256" key="1">
    <source>
        <dbReference type="SAM" id="MobiDB-lite"/>
    </source>
</evidence>
<evidence type="ECO:0000313" key="5">
    <source>
        <dbReference type="Proteomes" id="UP000076744"/>
    </source>
</evidence>
<comment type="caution">
    <text evidence="4">The sequence shown here is derived from an EMBL/GenBank/DDBJ whole genome shotgun (WGS) entry which is preliminary data.</text>
</comment>
<dbReference type="GO" id="GO:0005737">
    <property type="term" value="C:cytoplasm"/>
    <property type="evidence" value="ECO:0007669"/>
    <property type="project" value="TreeGrafter"/>
</dbReference>
<dbReference type="RefSeq" id="XP_018702211.1">
    <property type="nucleotide sequence ID" value="XM_018850566.1"/>
</dbReference>
<dbReference type="InterPro" id="IPR051176">
    <property type="entry name" value="Cent_Immune-Sig_Mod"/>
</dbReference>
<gene>
    <name evidence="4" type="ORF">ISF_06962</name>
</gene>
<dbReference type="AlphaFoldDB" id="A0A167QKE4"/>
<dbReference type="OrthoDB" id="4096268at2759"/>
<reference evidence="4 5" key="1">
    <citation type="journal article" date="2016" name="Genome Biol. Evol.">
        <title>Divergent and convergent evolution of fungal pathogenicity.</title>
        <authorList>
            <person name="Shang Y."/>
            <person name="Xiao G."/>
            <person name="Zheng P."/>
            <person name="Cen K."/>
            <person name="Zhan S."/>
            <person name="Wang C."/>
        </authorList>
    </citation>
    <scope>NUCLEOTIDE SEQUENCE [LARGE SCALE GENOMIC DNA]</scope>
    <source>
        <strain evidence="4 5">ARSEF 2679</strain>
    </source>
</reference>